<keyword evidence="1" id="KW-0446">Lipid-binding</keyword>
<dbReference type="InterPro" id="IPR043168">
    <property type="entry name" value="DegV_C"/>
</dbReference>
<gene>
    <name evidence="2" type="primary">MCYN0013</name>
    <name evidence="2" type="ORF">NCTC10146_00014</name>
</gene>
<dbReference type="InterPro" id="IPR050270">
    <property type="entry name" value="DegV_domain_contain"/>
</dbReference>
<dbReference type="Gene3D" id="3.30.1180.10">
    <property type="match status" value="1"/>
</dbReference>
<dbReference type="SUPFAM" id="SSF82549">
    <property type="entry name" value="DAK1/DegV-like"/>
    <property type="match status" value="1"/>
</dbReference>
<dbReference type="Pfam" id="PF02645">
    <property type="entry name" value="DegV"/>
    <property type="match status" value="1"/>
</dbReference>
<dbReference type="Gene3D" id="3.40.50.10170">
    <property type="match status" value="1"/>
</dbReference>
<dbReference type="AlphaFoldDB" id="A0A449AQ20"/>
<dbReference type="Proteomes" id="UP000290495">
    <property type="component" value="Chromosome"/>
</dbReference>
<sequence length="285" mass="32418">MKDLAIVVDSACGLDKKQAELYGYYFLPLQIEIDNVTYNDGIDLTAKNFFEKFSLKSENVKTSATPLGYSKNLLEQLSKEYKRVVVFPISTKLSSQYNSLNLIAQDFDNVFIVESVDVAQTILFRVDKFLETYKKEGFEKAFEISSKWIDDEMDITLLPKYNDYLVKGGRLSKSAAALAKLLQIVPFIRFTNGSLEKQGKGRVFNKSLQNVVDEKMQNQNEEDQIIILGEKNSDVEALITYIQSTYKIQSFTMPIPNVISIHTGPEAVVIIKGPKLKDKMEKYLK</sequence>
<dbReference type="NCBIfam" id="TIGR00762">
    <property type="entry name" value="DegV"/>
    <property type="match status" value="1"/>
</dbReference>
<evidence type="ECO:0000313" key="3">
    <source>
        <dbReference type="Proteomes" id="UP000290495"/>
    </source>
</evidence>
<accession>A0A449AQ20</accession>
<dbReference type="GO" id="GO:0008289">
    <property type="term" value="F:lipid binding"/>
    <property type="evidence" value="ECO:0007669"/>
    <property type="project" value="UniProtKB-KW"/>
</dbReference>
<protein>
    <submittedName>
        <fullName evidence="2">Fatty acid-binding protein DegV-like protein</fullName>
    </submittedName>
</protein>
<dbReference type="InterPro" id="IPR003797">
    <property type="entry name" value="DegV"/>
</dbReference>
<name>A0A449AQ20_9BACT</name>
<dbReference type="PANTHER" id="PTHR33434:SF2">
    <property type="entry name" value="FATTY ACID-BINDING PROTEIN TM_1468"/>
    <property type="match status" value="1"/>
</dbReference>
<evidence type="ECO:0000256" key="1">
    <source>
        <dbReference type="ARBA" id="ARBA00023121"/>
    </source>
</evidence>
<evidence type="ECO:0000313" key="2">
    <source>
        <dbReference type="EMBL" id="VEU68570.1"/>
    </source>
</evidence>
<dbReference type="PANTHER" id="PTHR33434">
    <property type="entry name" value="DEGV DOMAIN-CONTAINING PROTEIN DR_1986-RELATED"/>
    <property type="match status" value="1"/>
</dbReference>
<organism evidence="2 3">
    <name type="scientific">Mycoplasmopsis canis</name>
    <dbReference type="NCBI Taxonomy" id="29555"/>
    <lineage>
        <taxon>Bacteria</taxon>
        <taxon>Bacillati</taxon>
        <taxon>Mycoplasmatota</taxon>
        <taxon>Mycoplasmoidales</taxon>
        <taxon>Metamycoplasmataceae</taxon>
        <taxon>Mycoplasmopsis</taxon>
    </lineage>
</organism>
<reference evidence="2 3" key="1">
    <citation type="submission" date="2019-01" db="EMBL/GenBank/DDBJ databases">
        <authorList>
            <consortium name="Pathogen Informatics"/>
        </authorList>
    </citation>
    <scope>NUCLEOTIDE SEQUENCE [LARGE SCALE GENOMIC DNA]</scope>
    <source>
        <strain evidence="2 3">NCTC10146</strain>
    </source>
</reference>
<dbReference type="PROSITE" id="PS51482">
    <property type="entry name" value="DEGV"/>
    <property type="match status" value="1"/>
</dbReference>
<dbReference type="EMBL" id="LR215010">
    <property type="protein sequence ID" value="VEU68570.1"/>
    <property type="molecule type" value="Genomic_DNA"/>
</dbReference>
<dbReference type="RefSeq" id="WP_004794141.1">
    <property type="nucleotide sequence ID" value="NZ_LR215010.1"/>
</dbReference>
<proteinExistence type="predicted"/>